<dbReference type="Proteomes" id="UP000799779">
    <property type="component" value="Unassembled WGS sequence"/>
</dbReference>
<proteinExistence type="predicted"/>
<dbReference type="Pfam" id="PF10441">
    <property type="entry name" value="Urb2"/>
    <property type="match status" value="1"/>
</dbReference>
<feature type="domain" description="Nucleolar 27S pre-rRNA processing Urb2/Npa2 C-terminal" evidence="2">
    <location>
        <begin position="1235"/>
        <end position="1465"/>
    </location>
</feature>
<feature type="region of interest" description="Disordered" evidence="1">
    <location>
        <begin position="1366"/>
        <end position="1385"/>
    </location>
</feature>
<dbReference type="InterPro" id="IPR016024">
    <property type="entry name" value="ARM-type_fold"/>
</dbReference>
<sequence>MASLSPSPASALAPTLPRLLALSKDFTDVDEQIRQAAHITGLPKCWSGASETKTHANATPSLVGARTEWALRWILEKLKDEDSTGQQAHSNPRSWIFLYWMVESLPVSRSAGHFKNADFLGILERALQENFGREVATQAVDVPRDNSESSETVQEELKPSRKRKRQSAGNTSPSKKVALESSDRNQLFAAILLVLKAIISKASSLGNAGEPLKATLRTGSDQASRILKFWLIATNNLLGANLGIPTPLLQISDGYLGLSLVLEVWECRTKEAEDAASVEQFSTECLLSVLTLHDKLQCSMDQTAPRKMLASSVYNAKRCLELLLARHLILPSKAAFLTEPSETVKTDSLACYLGPLRAKIEQAAEIQDSSEQLPEYFSCLLRAIPRLLEMSIRSLSSHTTKGRLAAKPWIQAVFLCLTECAGCPCEAPKFAVHGPSITILIKLLDILKVYGIPIDSNILQDLFWYHSGINYPSNEGKTVHWPLIAALVDLDSNVFLPKGGSKIVEVDGRPEDFSTFIFDRISAARLEKVSSQSIERFMPLGSGYQLRDTVVQGIIVPLMSAFARNRDLIGFIQRWDAQLCKIAQKARDPLKETVRPIWDEIRVRSALAGLFERSLTHAQIVDMFKYHTTRTNRLASVQEPDATDPAVPDNYRKVWSSVVVLNTLLSAVDADETKAQLEPLLVSLLGTLSSIAGENNRRVYLNLDIYWKIICQLLTHLWPLYLHGSLELQKSLLLPVLQQATGDVGATRKEQRSSPIDSPTRAAALTFLFVACDHLSEVPGWGDDIRKSLRTALKCLTSNRLQSEDLAFTLEIFCSEYPQLLQHYQPEKFEKTLLGLLSTISELDGETPATNISALSEFLFTKPSSSIRDAYASVVLSAIDQAYEDEQKSVVVMKALSIIHPEAMTRDHREAVLNKLTEKLNSSPREVDQLLEVMFHLMNSPNASARVASDGDTFFSIAQSLHNANFESPGTTKLFQQLIERTLEHILQNKDQARNMRYLETFKLKLAHLIKKSARCTPARLALLRAVANVQKDANLIRWDKYLRLLATSLNEKTTRAEHILEAFNNIPSSVLRTHGDVFTLAQASLRTWMEPVFDINESIYLKDGSEIPDVMLLQLHAVVTRFRLYPSTKLFVQLSLNILRQELPEQEYLGILEPVRDTLSSLTQSEKLDLVPVLLQPGDDNDHGASYRFLHVLISNLENVQADGTEQKKQQLSILPELCKRLATTTDSVVFGVLLDSIDTMLCEKSSFTSQYSIEAVLATLIRLTSSTCPQFFSASSPTVYSRLCKTTHWILLLNRGRLGGRYQVFLPLLQNLLFCLFIPNAGRGQSLPSWLKSTVSDNVTPLTPRNAKDLANLFNLLASPPLSTLTRSHHHRGSNNSRSLNDPSRAAKETLSHFVYPLLASFARFQLSGHLDPQVRDKLMPGIWSIMGVGTMDKESLDSMFSGMGREGRDIWRGVWSEYVRVGGGRARGREGF</sequence>
<evidence type="ECO:0000259" key="2">
    <source>
        <dbReference type="Pfam" id="PF10441"/>
    </source>
</evidence>
<feature type="region of interest" description="Disordered" evidence="1">
    <location>
        <begin position="137"/>
        <end position="178"/>
    </location>
</feature>
<reference evidence="3" key="1">
    <citation type="journal article" date="2020" name="Stud. Mycol.">
        <title>101 Dothideomycetes genomes: a test case for predicting lifestyles and emergence of pathogens.</title>
        <authorList>
            <person name="Haridas S."/>
            <person name="Albert R."/>
            <person name="Binder M."/>
            <person name="Bloem J."/>
            <person name="Labutti K."/>
            <person name="Salamov A."/>
            <person name="Andreopoulos B."/>
            <person name="Baker S."/>
            <person name="Barry K."/>
            <person name="Bills G."/>
            <person name="Bluhm B."/>
            <person name="Cannon C."/>
            <person name="Castanera R."/>
            <person name="Culley D."/>
            <person name="Daum C."/>
            <person name="Ezra D."/>
            <person name="Gonzalez J."/>
            <person name="Henrissat B."/>
            <person name="Kuo A."/>
            <person name="Liang C."/>
            <person name="Lipzen A."/>
            <person name="Lutzoni F."/>
            <person name="Magnuson J."/>
            <person name="Mondo S."/>
            <person name="Nolan M."/>
            <person name="Ohm R."/>
            <person name="Pangilinan J."/>
            <person name="Park H.-J."/>
            <person name="Ramirez L."/>
            <person name="Alfaro M."/>
            <person name="Sun H."/>
            <person name="Tritt A."/>
            <person name="Yoshinaga Y."/>
            <person name="Zwiers L.-H."/>
            <person name="Turgeon B."/>
            <person name="Goodwin S."/>
            <person name="Spatafora J."/>
            <person name="Crous P."/>
            <person name="Grigoriev I."/>
        </authorList>
    </citation>
    <scope>NUCLEOTIDE SEQUENCE</scope>
    <source>
        <strain evidence="3">CBS 123094</strain>
    </source>
</reference>
<keyword evidence="4" id="KW-1185">Reference proteome</keyword>
<dbReference type="InterPro" id="IPR018849">
    <property type="entry name" value="Urb2/Npa2_C"/>
</dbReference>
<dbReference type="OrthoDB" id="160374at2759"/>
<evidence type="ECO:0000313" key="4">
    <source>
        <dbReference type="Proteomes" id="UP000799779"/>
    </source>
</evidence>
<dbReference type="EMBL" id="ML977568">
    <property type="protein sequence ID" value="KAF2004325.1"/>
    <property type="molecule type" value="Genomic_DNA"/>
</dbReference>
<protein>
    <recommendedName>
        <fullName evidence="2">Nucleolar 27S pre-rRNA processing Urb2/Npa2 C-terminal domain-containing protein</fullName>
    </recommendedName>
</protein>
<accession>A0A6A5WZ30</accession>
<gene>
    <name evidence="3" type="ORF">P154DRAFT_617201</name>
</gene>
<organism evidence="3 4">
    <name type="scientific">Amniculicola lignicola CBS 123094</name>
    <dbReference type="NCBI Taxonomy" id="1392246"/>
    <lineage>
        <taxon>Eukaryota</taxon>
        <taxon>Fungi</taxon>
        <taxon>Dikarya</taxon>
        <taxon>Ascomycota</taxon>
        <taxon>Pezizomycotina</taxon>
        <taxon>Dothideomycetes</taxon>
        <taxon>Pleosporomycetidae</taxon>
        <taxon>Pleosporales</taxon>
        <taxon>Amniculicolaceae</taxon>
        <taxon>Amniculicola</taxon>
    </lineage>
</organism>
<dbReference type="SUPFAM" id="SSF48371">
    <property type="entry name" value="ARM repeat"/>
    <property type="match status" value="1"/>
</dbReference>
<name>A0A6A5WZ30_9PLEO</name>
<evidence type="ECO:0000313" key="3">
    <source>
        <dbReference type="EMBL" id="KAF2004325.1"/>
    </source>
</evidence>
<evidence type="ECO:0000256" key="1">
    <source>
        <dbReference type="SAM" id="MobiDB-lite"/>
    </source>
</evidence>